<feature type="chain" id="PRO_5043036957" evidence="2">
    <location>
        <begin position="20"/>
        <end position="314"/>
    </location>
</feature>
<evidence type="ECO:0000256" key="2">
    <source>
        <dbReference type="SAM" id="SignalP"/>
    </source>
</evidence>
<evidence type="ECO:0000313" key="3">
    <source>
        <dbReference type="EMBL" id="KAK4188818.1"/>
    </source>
</evidence>
<dbReference type="AlphaFoldDB" id="A0AAN6WWA4"/>
<evidence type="ECO:0000256" key="1">
    <source>
        <dbReference type="SAM" id="MobiDB-lite"/>
    </source>
</evidence>
<evidence type="ECO:0000313" key="4">
    <source>
        <dbReference type="Proteomes" id="UP001302126"/>
    </source>
</evidence>
<proteinExistence type="predicted"/>
<feature type="signal peptide" evidence="2">
    <location>
        <begin position="1"/>
        <end position="19"/>
    </location>
</feature>
<accession>A0AAN6WWA4</accession>
<feature type="region of interest" description="Disordered" evidence="1">
    <location>
        <begin position="255"/>
        <end position="291"/>
    </location>
</feature>
<reference evidence="3" key="2">
    <citation type="submission" date="2023-05" db="EMBL/GenBank/DDBJ databases">
        <authorList>
            <consortium name="Lawrence Berkeley National Laboratory"/>
            <person name="Steindorff A."/>
            <person name="Hensen N."/>
            <person name="Bonometti L."/>
            <person name="Westerberg I."/>
            <person name="Brannstrom I.O."/>
            <person name="Guillou S."/>
            <person name="Cros-Aarteil S."/>
            <person name="Calhoun S."/>
            <person name="Haridas S."/>
            <person name="Kuo A."/>
            <person name="Mondo S."/>
            <person name="Pangilinan J."/>
            <person name="Riley R."/>
            <person name="Labutti K."/>
            <person name="Andreopoulos B."/>
            <person name="Lipzen A."/>
            <person name="Chen C."/>
            <person name="Yanf M."/>
            <person name="Daum C."/>
            <person name="Ng V."/>
            <person name="Clum A."/>
            <person name="Ohm R."/>
            <person name="Martin F."/>
            <person name="Silar P."/>
            <person name="Natvig D."/>
            <person name="Lalanne C."/>
            <person name="Gautier V."/>
            <person name="Ament-Velasquez S.L."/>
            <person name="Kruys A."/>
            <person name="Hutchinson M.I."/>
            <person name="Powell A.J."/>
            <person name="Barry K."/>
            <person name="Miller A.N."/>
            <person name="Grigoriev I.V."/>
            <person name="Debuchy R."/>
            <person name="Gladieux P."/>
            <person name="Thoren M.H."/>
            <person name="Johannesson H."/>
        </authorList>
    </citation>
    <scope>NUCLEOTIDE SEQUENCE</scope>
    <source>
        <strain evidence="3">PSN309</strain>
    </source>
</reference>
<name>A0AAN6WWA4_9PEZI</name>
<protein>
    <submittedName>
        <fullName evidence="3">Uncharacterized protein</fullName>
    </submittedName>
</protein>
<reference evidence="3" key="1">
    <citation type="journal article" date="2023" name="Mol. Phylogenet. Evol.">
        <title>Genome-scale phylogeny and comparative genomics of the fungal order Sordariales.</title>
        <authorList>
            <person name="Hensen N."/>
            <person name="Bonometti L."/>
            <person name="Westerberg I."/>
            <person name="Brannstrom I.O."/>
            <person name="Guillou S."/>
            <person name="Cros-Aarteil S."/>
            <person name="Calhoun S."/>
            <person name="Haridas S."/>
            <person name="Kuo A."/>
            <person name="Mondo S."/>
            <person name="Pangilinan J."/>
            <person name="Riley R."/>
            <person name="LaButti K."/>
            <person name="Andreopoulos B."/>
            <person name="Lipzen A."/>
            <person name="Chen C."/>
            <person name="Yan M."/>
            <person name="Daum C."/>
            <person name="Ng V."/>
            <person name="Clum A."/>
            <person name="Steindorff A."/>
            <person name="Ohm R.A."/>
            <person name="Martin F."/>
            <person name="Silar P."/>
            <person name="Natvig D.O."/>
            <person name="Lalanne C."/>
            <person name="Gautier V."/>
            <person name="Ament-Velasquez S.L."/>
            <person name="Kruys A."/>
            <person name="Hutchinson M.I."/>
            <person name="Powell A.J."/>
            <person name="Barry K."/>
            <person name="Miller A.N."/>
            <person name="Grigoriev I.V."/>
            <person name="Debuchy R."/>
            <person name="Gladieux P."/>
            <person name="Hiltunen Thoren M."/>
            <person name="Johannesson H."/>
        </authorList>
    </citation>
    <scope>NUCLEOTIDE SEQUENCE</scope>
    <source>
        <strain evidence="3">PSN309</strain>
    </source>
</reference>
<dbReference type="Proteomes" id="UP001302126">
    <property type="component" value="Unassembled WGS sequence"/>
</dbReference>
<dbReference type="EMBL" id="MU864383">
    <property type="protein sequence ID" value="KAK4188818.1"/>
    <property type="molecule type" value="Genomic_DNA"/>
</dbReference>
<gene>
    <name evidence="3" type="ORF">QBC35DRAFT_495279</name>
</gene>
<comment type="caution">
    <text evidence="3">The sequence shown here is derived from an EMBL/GenBank/DDBJ whole genome shotgun (WGS) entry which is preliminary data.</text>
</comment>
<sequence length="314" mass="33924">MHTLRTSAAALLFALGVTAQFNPVAEAAHQNPNATRSVKFKPFPGYDNWDSTEWTWRVNVTDYAQRNSSLHLRTIDTTYDFSWSGGQNLSQAFPINNRSFCFSYYIAGSTPANITNLYTDDNKDSTDCTPVLGEACVNAILDSTPANSGNSNTSCSTPRTIWSDIPECYPVFGYMRTQSPRKSFAVSTSSIKNLPPGGVVGALSSGSNQGNATIYDEQLNSLHVALLNPAPLVEDGRTLQLKQGTRTSKQLICMRVSTERREVTQDDGDDDNNEAGENNQGGGDDDHGENAAGRTAAVGWLAGLMVAFGVVFAL</sequence>
<feature type="compositionally biased region" description="Acidic residues" evidence="1">
    <location>
        <begin position="265"/>
        <end position="274"/>
    </location>
</feature>
<keyword evidence="2" id="KW-0732">Signal</keyword>
<keyword evidence="4" id="KW-1185">Reference proteome</keyword>
<organism evidence="3 4">
    <name type="scientific">Podospora australis</name>
    <dbReference type="NCBI Taxonomy" id="1536484"/>
    <lineage>
        <taxon>Eukaryota</taxon>
        <taxon>Fungi</taxon>
        <taxon>Dikarya</taxon>
        <taxon>Ascomycota</taxon>
        <taxon>Pezizomycotina</taxon>
        <taxon>Sordariomycetes</taxon>
        <taxon>Sordariomycetidae</taxon>
        <taxon>Sordariales</taxon>
        <taxon>Podosporaceae</taxon>
        <taxon>Podospora</taxon>
    </lineage>
</organism>